<feature type="signal peptide" evidence="15">
    <location>
        <begin position="1"/>
        <end position="33"/>
    </location>
</feature>
<evidence type="ECO:0000256" key="5">
    <source>
        <dbReference type="ARBA" id="ARBA00022692"/>
    </source>
</evidence>
<keyword evidence="5 12" id="KW-0812">Transmembrane</keyword>
<feature type="region of interest" description="Disordered" evidence="14">
    <location>
        <begin position="33"/>
        <end position="52"/>
    </location>
</feature>
<dbReference type="PROSITE" id="PS52016">
    <property type="entry name" value="TONB_DEPENDENT_REC_3"/>
    <property type="match status" value="1"/>
</dbReference>
<evidence type="ECO:0000256" key="1">
    <source>
        <dbReference type="ARBA" id="ARBA00004571"/>
    </source>
</evidence>
<dbReference type="PANTHER" id="PTHR32552:SF89">
    <property type="entry name" value="CATECHOLATE SIDEROPHORE RECEPTOR FIU"/>
    <property type="match status" value="1"/>
</dbReference>
<dbReference type="AlphaFoldDB" id="A0A5D9C7M7"/>
<gene>
    <name evidence="18" type="ORF">FYJ91_05805</name>
</gene>
<dbReference type="Pfam" id="PF07715">
    <property type="entry name" value="Plug"/>
    <property type="match status" value="1"/>
</dbReference>
<feature type="domain" description="TonB-dependent receptor plug" evidence="17">
    <location>
        <begin position="78"/>
        <end position="176"/>
    </location>
</feature>
<keyword evidence="4" id="KW-0410">Iron transport</keyword>
<evidence type="ECO:0000256" key="15">
    <source>
        <dbReference type="SAM" id="SignalP"/>
    </source>
</evidence>
<dbReference type="InterPro" id="IPR000531">
    <property type="entry name" value="Beta-barrel_TonB"/>
</dbReference>
<dbReference type="RefSeq" id="WP_149521361.1">
    <property type="nucleotide sequence ID" value="NZ_VTOU01000002.1"/>
</dbReference>
<dbReference type="Proteomes" id="UP000322077">
    <property type="component" value="Unassembled WGS sequence"/>
</dbReference>
<keyword evidence="2 12" id="KW-0813">Transport</keyword>
<evidence type="ECO:0000256" key="9">
    <source>
        <dbReference type="ARBA" id="ARBA00023077"/>
    </source>
</evidence>
<dbReference type="SUPFAM" id="SSF56935">
    <property type="entry name" value="Porins"/>
    <property type="match status" value="1"/>
</dbReference>
<evidence type="ECO:0000256" key="7">
    <source>
        <dbReference type="ARBA" id="ARBA00023004"/>
    </source>
</evidence>
<dbReference type="GO" id="GO:0015344">
    <property type="term" value="F:siderophore uptake transmembrane transporter activity"/>
    <property type="evidence" value="ECO:0007669"/>
    <property type="project" value="TreeGrafter"/>
</dbReference>
<evidence type="ECO:0000256" key="2">
    <source>
        <dbReference type="ARBA" id="ARBA00022448"/>
    </source>
</evidence>
<name>A0A5D9C7M7_9SPHN</name>
<evidence type="ECO:0000256" key="8">
    <source>
        <dbReference type="ARBA" id="ARBA00023065"/>
    </source>
</evidence>
<keyword evidence="11 12" id="KW-0998">Cell outer membrane</keyword>
<dbReference type="CDD" id="cd01347">
    <property type="entry name" value="ligand_gated_channel"/>
    <property type="match status" value="1"/>
</dbReference>
<evidence type="ECO:0000313" key="18">
    <source>
        <dbReference type="EMBL" id="TZG27142.1"/>
    </source>
</evidence>
<reference evidence="18 19" key="1">
    <citation type="submission" date="2019-08" db="EMBL/GenBank/DDBJ databases">
        <authorList>
            <person name="Wang G."/>
            <person name="Xu Z."/>
        </authorList>
    </citation>
    <scope>NUCLEOTIDE SEQUENCE [LARGE SCALE GENOMIC DNA]</scope>
    <source>
        <strain evidence="18 19">ZX</strain>
    </source>
</reference>
<keyword evidence="9 13" id="KW-0798">TonB box</keyword>
<sequence length="841" mass="90271">MSTSTSDRLIETGTPAFLALSCVGFLVSAPAAAQTSDAKQPEKPAASKDLGSFEVTDTALDEGYKVERTESPKAIAPLLDTPRSVVVIDKQVIKDTGSATLVDALRTVPGITFGAAEGGNPIGDRPFIRGFDTQGSTYVDGVRDISAQSREVFAVEQIQVVRGSDSTLGGRGGAGGSLNIVSKMPQRETFVVGGISYGNADYKRVTGDVNVRVSDLVGIRLNAMWHDQDVAGRDAIFQKRWGVAPSITIGMENPTKLNIGYYHLDTDELPDSGIPYFYTIGNAPGTGEIYSAPLIGTGTTIGGTTGTVDRSTFYGLKNRDFRDSKVDQFTLRFDHDFGNGLKFRGTGRYGHITQGYIYTQPDDQQGNVYGTAATNTTTGGVTNFINGGYVWRRANTRYSETDNWSYQGDVYGAFNTGSVKHSFSTGVEWSYERAARGTYVLATGSTVSPRCNANTIARFYCTSLFNPNPNDPFVNYTSDTSTTTTPIVRSAPPTRIINTAYTKALYAFDSITLTEQLILNLGARVDRYTSKSEQAATATGRPTLSRHDTIFNYQAGLIFKPSANSSLYASYATSATPPNSLIGEGQEGNGVVTTAPAGSTIQAATDALKVEKTKSIEAGAKIELFEGALSINGAVFQTKTTNARATGQNNTVEFIGTRRTRGFELGFNGNVTPEWSLFGGYSYLDAKITDGGFTALTAAAVTGQAAKTVLVPSVNNGRQFPQTAKHSFTLWTDYKVTSALSIGGGAFYVSRVFGGYSDNRTATQTTAGVVTVNPATKVVSRTIPSYWRFDARAGWKINDHLDLAINANNLTNKTYFNQAYTAHYASIAPGRSVFGTLNFKY</sequence>
<evidence type="ECO:0000256" key="14">
    <source>
        <dbReference type="SAM" id="MobiDB-lite"/>
    </source>
</evidence>
<evidence type="ECO:0000259" key="16">
    <source>
        <dbReference type="Pfam" id="PF00593"/>
    </source>
</evidence>
<protein>
    <submittedName>
        <fullName evidence="18">TonB-dependent receptor</fullName>
    </submittedName>
</protein>
<comment type="similarity">
    <text evidence="12 13">Belongs to the TonB-dependent receptor family.</text>
</comment>
<dbReference type="EMBL" id="VTOU01000002">
    <property type="protein sequence ID" value="TZG27142.1"/>
    <property type="molecule type" value="Genomic_DNA"/>
</dbReference>
<dbReference type="InterPro" id="IPR037066">
    <property type="entry name" value="Plug_dom_sf"/>
</dbReference>
<dbReference type="GO" id="GO:0009279">
    <property type="term" value="C:cell outer membrane"/>
    <property type="evidence" value="ECO:0007669"/>
    <property type="project" value="UniProtKB-SubCell"/>
</dbReference>
<evidence type="ECO:0000256" key="10">
    <source>
        <dbReference type="ARBA" id="ARBA00023136"/>
    </source>
</evidence>
<dbReference type="InterPro" id="IPR039426">
    <property type="entry name" value="TonB-dep_rcpt-like"/>
</dbReference>
<evidence type="ECO:0000313" key="19">
    <source>
        <dbReference type="Proteomes" id="UP000322077"/>
    </source>
</evidence>
<keyword evidence="3 12" id="KW-1134">Transmembrane beta strand</keyword>
<dbReference type="PANTHER" id="PTHR32552">
    <property type="entry name" value="FERRICHROME IRON RECEPTOR-RELATED"/>
    <property type="match status" value="1"/>
</dbReference>
<keyword evidence="8" id="KW-0406">Ion transport</keyword>
<dbReference type="Gene3D" id="2.170.130.10">
    <property type="entry name" value="TonB-dependent receptor, plug domain"/>
    <property type="match status" value="1"/>
</dbReference>
<keyword evidence="19" id="KW-1185">Reference proteome</keyword>
<keyword evidence="18" id="KW-0675">Receptor</keyword>
<comment type="subcellular location">
    <subcellularLocation>
        <location evidence="1 12">Cell outer membrane</location>
        <topology evidence="1 12">Multi-pass membrane protein</topology>
    </subcellularLocation>
</comment>
<evidence type="ECO:0000256" key="13">
    <source>
        <dbReference type="RuleBase" id="RU003357"/>
    </source>
</evidence>
<keyword evidence="7" id="KW-0408">Iron</keyword>
<comment type="caution">
    <text evidence="18">The sequence shown here is derived from an EMBL/GenBank/DDBJ whole genome shotgun (WGS) entry which is preliminary data.</text>
</comment>
<evidence type="ECO:0000256" key="11">
    <source>
        <dbReference type="ARBA" id="ARBA00023237"/>
    </source>
</evidence>
<keyword evidence="10 12" id="KW-0472">Membrane</keyword>
<evidence type="ECO:0000256" key="6">
    <source>
        <dbReference type="ARBA" id="ARBA00022729"/>
    </source>
</evidence>
<evidence type="ECO:0000259" key="17">
    <source>
        <dbReference type="Pfam" id="PF07715"/>
    </source>
</evidence>
<organism evidence="18 19">
    <name type="scientific">Sphingomonas montanisoli</name>
    <dbReference type="NCBI Taxonomy" id="2606412"/>
    <lineage>
        <taxon>Bacteria</taxon>
        <taxon>Pseudomonadati</taxon>
        <taxon>Pseudomonadota</taxon>
        <taxon>Alphaproteobacteria</taxon>
        <taxon>Sphingomonadales</taxon>
        <taxon>Sphingomonadaceae</taxon>
        <taxon>Sphingomonas</taxon>
    </lineage>
</organism>
<proteinExistence type="inferred from homology"/>
<evidence type="ECO:0000256" key="4">
    <source>
        <dbReference type="ARBA" id="ARBA00022496"/>
    </source>
</evidence>
<dbReference type="Pfam" id="PF00593">
    <property type="entry name" value="TonB_dep_Rec_b-barrel"/>
    <property type="match status" value="1"/>
</dbReference>
<evidence type="ECO:0000256" key="3">
    <source>
        <dbReference type="ARBA" id="ARBA00022452"/>
    </source>
</evidence>
<feature type="domain" description="TonB-dependent receptor-like beta-barrel" evidence="16">
    <location>
        <begin position="278"/>
        <end position="810"/>
    </location>
</feature>
<accession>A0A5D9C7M7</accession>
<evidence type="ECO:0000256" key="12">
    <source>
        <dbReference type="PROSITE-ProRule" id="PRU01360"/>
    </source>
</evidence>
<dbReference type="InterPro" id="IPR036942">
    <property type="entry name" value="Beta-barrel_TonB_sf"/>
</dbReference>
<dbReference type="InterPro" id="IPR012910">
    <property type="entry name" value="Plug_dom"/>
</dbReference>
<dbReference type="Gene3D" id="2.40.170.20">
    <property type="entry name" value="TonB-dependent receptor, beta-barrel domain"/>
    <property type="match status" value="1"/>
</dbReference>
<feature type="chain" id="PRO_5022893219" evidence="15">
    <location>
        <begin position="34"/>
        <end position="841"/>
    </location>
</feature>
<keyword evidence="6 15" id="KW-0732">Signal</keyword>